<dbReference type="KEGG" id="pchi:PC41400_19790"/>
<dbReference type="InterPro" id="IPR036573">
    <property type="entry name" value="CBM_sf_5/12"/>
</dbReference>
<dbReference type="InterPro" id="IPR051024">
    <property type="entry name" value="GlcNAc_Chitin_IntDeg"/>
</dbReference>
<dbReference type="InterPro" id="IPR003961">
    <property type="entry name" value="FN3_dom"/>
</dbReference>
<dbReference type="CDD" id="cd00063">
    <property type="entry name" value="FN3"/>
    <property type="match status" value="1"/>
</dbReference>
<protein>
    <submittedName>
        <fullName evidence="10">Chitin-binding protein</fullName>
    </submittedName>
    <submittedName>
        <fullName evidence="9">Lytic polysaccharide monooxygenase</fullName>
    </submittedName>
</protein>
<evidence type="ECO:0000313" key="9">
    <source>
        <dbReference type="EMBL" id="MCY9596911.1"/>
    </source>
</evidence>
<evidence type="ECO:0000256" key="1">
    <source>
        <dbReference type="ARBA" id="ARBA00004613"/>
    </source>
</evidence>
<dbReference type="Gene3D" id="2.60.40.10">
    <property type="entry name" value="Immunoglobulins"/>
    <property type="match status" value="1"/>
</dbReference>
<dbReference type="InterPro" id="IPR014756">
    <property type="entry name" value="Ig_E-set"/>
</dbReference>
<dbReference type="InterPro" id="IPR013783">
    <property type="entry name" value="Ig-like_fold"/>
</dbReference>
<dbReference type="AlphaFoldDB" id="A0A410WZ89"/>
<evidence type="ECO:0000259" key="8">
    <source>
        <dbReference type="PROSITE" id="PS50853"/>
    </source>
</evidence>
<evidence type="ECO:0000313" key="11">
    <source>
        <dbReference type="Proteomes" id="UP000288943"/>
    </source>
</evidence>
<dbReference type="CDD" id="cd12215">
    <property type="entry name" value="ChiC_BD"/>
    <property type="match status" value="1"/>
</dbReference>
<dbReference type="Proteomes" id="UP001527202">
    <property type="component" value="Unassembled WGS sequence"/>
</dbReference>
<dbReference type="InterPro" id="IPR004302">
    <property type="entry name" value="Cellulose/chitin-bd_N"/>
</dbReference>
<keyword evidence="12" id="KW-1185">Reference proteome</keyword>
<dbReference type="SMART" id="SM00060">
    <property type="entry name" value="FN3"/>
    <property type="match status" value="1"/>
</dbReference>
<feature type="domain" description="Fibronectin type-III" evidence="8">
    <location>
        <begin position="220"/>
        <end position="305"/>
    </location>
</feature>
<dbReference type="PROSITE" id="PS50853">
    <property type="entry name" value="FN3"/>
    <property type="match status" value="1"/>
</dbReference>
<keyword evidence="2" id="KW-0964">Secreted</keyword>
<comment type="subcellular location">
    <subcellularLocation>
        <location evidence="1">Secreted</location>
    </subcellularLocation>
</comment>
<gene>
    <name evidence="9" type="ORF">M5X16_14120</name>
    <name evidence="10" type="ORF">PC41400_19790</name>
</gene>
<dbReference type="RefSeq" id="WP_042227112.1">
    <property type="nucleotide sequence ID" value="NZ_CP026520.1"/>
</dbReference>
<keyword evidence="4" id="KW-0378">Hydrolase</keyword>
<dbReference type="PANTHER" id="PTHR34823:SF1">
    <property type="entry name" value="CHITIN-BINDING TYPE-4 DOMAIN-CONTAINING PROTEIN"/>
    <property type="match status" value="1"/>
</dbReference>
<dbReference type="GO" id="GO:0000272">
    <property type="term" value="P:polysaccharide catabolic process"/>
    <property type="evidence" value="ECO:0007669"/>
    <property type="project" value="UniProtKB-KW"/>
</dbReference>
<evidence type="ECO:0000256" key="5">
    <source>
        <dbReference type="ARBA" id="ARBA00023277"/>
    </source>
</evidence>
<dbReference type="Pfam" id="PF02839">
    <property type="entry name" value="CBM_5_12"/>
    <property type="match status" value="1"/>
</dbReference>
<dbReference type="GO" id="GO:0030246">
    <property type="term" value="F:carbohydrate binding"/>
    <property type="evidence" value="ECO:0007669"/>
    <property type="project" value="InterPro"/>
</dbReference>
<dbReference type="GO" id="GO:0004497">
    <property type="term" value="F:monooxygenase activity"/>
    <property type="evidence" value="ECO:0007669"/>
    <property type="project" value="UniProtKB-KW"/>
</dbReference>
<dbReference type="Gene3D" id="2.70.50.50">
    <property type="entry name" value="chitin-binding protein cbp21"/>
    <property type="match status" value="1"/>
</dbReference>
<evidence type="ECO:0000256" key="2">
    <source>
        <dbReference type="ARBA" id="ARBA00022525"/>
    </source>
</evidence>
<dbReference type="FunFam" id="2.70.50.50:FF:000001">
    <property type="entry name" value="Chitin-binding protein"/>
    <property type="match status" value="1"/>
</dbReference>
<dbReference type="SMART" id="SM00495">
    <property type="entry name" value="ChtBD3"/>
    <property type="match status" value="1"/>
</dbReference>
<dbReference type="FunFam" id="2.60.40.10:FF:001114">
    <property type="entry name" value="Chitinase A1"/>
    <property type="match status" value="1"/>
</dbReference>
<keyword evidence="3" id="KW-0732">Signal</keyword>
<sequence>MSQSISWNRSLFKVSPFLVAFAALVIGAICSLVFAESASAHGYITGPASRAALCNQGINKNCGAIVYEPQSLEAPGSYPAGGPADGQIAGAGAAFPELNAQTADRWSKVNINSGSNTFTWKLTAAHATREWKYYITKTGWNPNAALKRSDFELFCSFNDGGKKPNPSTSHTCDVPARSGYNVILAVWEIADTPNAFYNVIDVNVNGGGTGTPTDNQAPTVPAGVTASGVTANSVTLNWSASSDNVGVTGYDVYQGSTLVGTSTTTSFTVTGLAADTSYTFTVKAKDAAGNTSAASSAVTAKTAAGGDGGTTAPAWSASSVYTGGNRVTYNGVVYEAKWWTQGETPGKADVWKTV</sequence>
<proteinExistence type="predicted"/>
<dbReference type="Pfam" id="PF00041">
    <property type="entry name" value="fn3"/>
    <property type="match status" value="1"/>
</dbReference>
<reference evidence="9 12" key="2">
    <citation type="submission" date="2022-05" db="EMBL/GenBank/DDBJ databases">
        <title>Genome Sequencing of Bee-Associated Microbes.</title>
        <authorList>
            <person name="Dunlap C."/>
        </authorList>
    </citation>
    <scope>NUCLEOTIDE SEQUENCE [LARGE SCALE GENOMIC DNA]</scope>
    <source>
        <strain evidence="9 12">NRRL B-23120</strain>
    </source>
</reference>
<keyword evidence="9" id="KW-0560">Oxidoreductase</keyword>
<dbReference type="Gene3D" id="2.10.10.20">
    <property type="entry name" value="Carbohydrate-binding module superfamily 5/12"/>
    <property type="match status" value="1"/>
</dbReference>
<dbReference type="EMBL" id="CP026520">
    <property type="protein sequence ID" value="QAV19776.1"/>
    <property type="molecule type" value="Genomic_DNA"/>
</dbReference>
<keyword evidence="7" id="KW-0624">Polysaccharide degradation</keyword>
<keyword evidence="9" id="KW-0503">Monooxygenase</keyword>
<dbReference type="PANTHER" id="PTHR34823">
    <property type="entry name" value="GLCNAC-BINDING PROTEIN A"/>
    <property type="match status" value="1"/>
</dbReference>
<name>A0A410WZ89_9BACL</name>
<evidence type="ECO:0000313" key="10">
    <source>
        <dbReference type="EMBL" id="QAV19776.1"/>
    </source>
</evidence>
<dbReference type="InterPro" id="IPR003610">
    <property type="entry name" value="CBM5/12"/>
</dbReference>
<keyword evidence="5" id="KW-0119">Carbohydrate metabolism</keyword>
<evidence type="ECO:0000256" key="7">
    <source>
        <dbReference type="ARBA" id="ARBA00023326"/>
    </source>
</evidence>
<dbReference type="PRINTS" id="PR00014">
    <property type="entry name" value="FNTYPEIII"/>
</dbReference>
<dbReference type="OrthoDB" id="2702399at2"/>
<evidence type="ECO:0000256" key="4">
    <source>
        <dbReference type="ARBA" id="ARBA00022801"/>
    </source>
</evidence>
<dbReference type="GO" id="GO:0005576">
    <property type="term" value="C:extracellular region"/>
    <property type="evidence" value="ECO:0007669"/>
    <property type="project" value="UniProtKB-SubCell"/>
</dbReference>
<dbReference type="GO" id="GO:0004553">
    <property type="term" value="F:hydrolase activity, hydrolyzing O-glycosyl compounds"/>
    <property type="evidence" value="ECO:0007669"/>
    <property type="project" value="InterPro"/>
</dbReference>
<organism evidence="10 11">
    <name type="scientific">Paenibacillus chitinolyticus</name>
    <dbReference type="NCBI Taxonomy" id="79263"/>
    <lineage>
        <taxon>Bacteria</taxon>
        <taxon>Bacillati</taxon>
        <taxon>Bacillota</taxon>
        <taxon>Bacilli</taxon>
        <taxon>Bacillales</taxon>
        <taxon>Paenibacillaceae</taxon>
        <taxon>Paenibacillus</taxon>
    </lineage>
</organism>
<dbReference type="Proteomes" id="UP000288943">
    <property type="component" value="Chromosome"/>
</dbReference>
<evidence type="ECO:0000313" key="12">
    <source>
        <dbReference type="Proteomes" id="UP001527202"/>
    </source>
</evidence>
<dbReference type="SUPFAM" id="SSF81296">
    <property type="entry name" value="E set domains"/>
    <property type="match status" value="1"/>
</dbReference>
<accession>A0A410WZ89</accession>
<reference evidence="10 11" key="1">
    <citation type="submission" date="2018-01" db="EMBL/GenBank/DDBJ databases">
        <title>The whole genome sequencing and assembly of Paenibacillus chitinolyticus KCCM 41400 strain.</title>
        <authorList>
            <person name="Kim J.-Y."/>
            <person name="Park M.-K."/>
            <person name="Lee Y.-J."/>
            <person name="Yi H."/>
            <person name="Bahn Y.-S."/>
            <person name="Kim J.F."/>
            <person name="Lee D.-W."/>
        </authorList>
    </citation>
    <scope>NUCLEOTIDE SEQUENCE [LARGE SCALE GENOMIC DNA]</scope>
    <source>
        <strain evidence="10 11">KCCM 41400</strain>
    </source>
</reference>
<keyword evidence="6" id="KW-0326">Glycosidase</keyword>
<dbReference type="GeneID" id="95377039"/>
<evidence type="ECO:0000256" key="3">
    <source>
        <dbReference type="ARBA" id="ARBA00022729"/>
    </source>
</evidence>
<evidence type="ECO:0000256" key="6">
    <source>
        <dbReference type="ARBA" id="ARBA00023295"/>
    </source>
</evidence>
<dbReference type="InterPro" id="IPR036116">
    <property type="entry name" value="FN3_sf"/>
</dbReference>
<dbReference type="SUPFAM" id="SSF51055">
    <property type="entry name" value="Carbohydrate binding domain"/>
    <property type="match status" value="1"/>
</dbReference>
<dbReference type="CDD" id="cd21177">
    <property type="entry name" value="LPMO_AA10"/>
    <property type="match status" value="1"/>
</dbReference>
<dbReference type="EMBL" id="JAMDMJ010000015">
    <property type="protein sequence ID" value="MCY9596911.1"/>
    <property type="molecule type" value="Genomic_DNA"/>
</dbReference>
<dbReference type="Pfam" id="PF03067">
    <property type="entry name" value="LPMO_10"/>
    <property type="match status" value="1"/>
</dbReference>
<dbReference type="SUPFAM" id="SSF49265">
    <property type="entry name" value="Fibronectin type III"/>
    <property type="match status" value="1"/>
</dbReference>